<feature type="transmembrane region" description="Helical" evidence="1">
    <location>
        <begin position="48"/>
        <end position="74"/>
    </location>
</feature>
<organism evidence="2 3">
    <name type="scientific">Rothia santali</name>
    <dbReference type="NCBI Taxonomy" id="2949643"/>
    <lineage>
        <taxon>Bacteria</taxon>
        <taxon>Bacillati</taxon>
        <taxon>Actinomycetota</taxon>
        <taxon>Actinomycetes</taxon>
        <taxon>Micrococcales</taxon>
        <taxon>Micrococcaceae</taxon>
        <taxon>Rothia</taxon>
    </lineage>
</organism>
<keyword evidence="1" id="KW-1133">Transmembrane helix</keyword>
<evidence type="ECO:0000256" key="1">
    <source>
        <dbReference type="SAM" id="Phobius"/>
    </source>
</evidence>
<gene>
    <name evidence="2" type="ORF">NBM05_04105</name>
</gene>
<sequence>MDLIHDYISGPIAGEHIDAPVMIGMGVVMLMAWPLIHQSTGGIDKRIVFIDLLVTAIVVLLAVFVPYGILFALMTSMVTAYTKHRIKQQIKNHAEVPREPGLGH</sequence>
<comment type="caution">
    <text evidence="2">The sequence shown here is derived from an EMBL/GenBank/DDBJ whole genome shotgun (WGS) entry which is preliminary data.</text>
</comment>
<keyword evidence="1" id="KW-0472">Membrane</keyword>
<protein>
    <submittedName>
        <fullName evidence="2">Uncharacterized protein</fullName>
    </submittedName>
</protein>
<accession>A0A9X2KHS5</accession>
<dbReference type="AlphaFoldDB" id="A0A9X2KHS5"/>
<name>A0A9X2KHS5_9MICC</name>
<dbReference type="Proteomes" id="UP001139502">
    <property type="component" value="Unassembled WGS sequence"/>
</dbReference>
<keyword evidence="3" id="KW-1185">Reference proteome</keyword>
<reference evidence="2" key="1">
    <citation type="submission" date="2022-06" db="EMBL/GenBank/DDBJ databases">
        <title>Rothia sp. isolated from sandalwood seedling.</title>
        <authorList>
            <person name="Tuikhar N."/>
            <person name="Kirdat K."/>
            <person name="Thorat V."/>
            <person name="Swetha P."/>
            <person name="Padma S."/>
            <person name="Sundararaj R."/>
            <person name="Yadav A."/>
        </authorList>
    </citation>
    <scope>NUCLEOTIDE SEQUENCE</scope>
    <source>
        <strain evidence="2">AR01</strain>
    </source>
</reference>
<dbReference type="RefSeq" id="WP_254165311.1">
    <property type="nucleotide sequence ID" value="NZ_JANAFB010000006.1"/>
</dbReference>
<dbReference type="EMBL" id="JANAFB010000006">
    <property type="protein sequence ID" value="MCP3425230.1"/>
    <property type="molecule type" value="Genomic_DNA"/>
</dbReference>
<feature type="transmembrane region" description="Helical" evidence="1">
    <location>
        <begin position="19"/>
        <end position="36"/>
    </location>
</feature>
<evidence type="ECO:0000313" key="2">
    <source>
        <dbReference type="EMBL" id="MCP3425230.1"/>
    </source>
</evidence>
<evidence type="ECO:0000313" key="3">
    <source>
        <dbReference type="Proteomes" id="UP001139502"/>
    </source>
</evidence>
<keyword evidence="1" id="KW-0812">Transmembrane</keyword>
<proteinExistence type="predicted"/>